<feature type="transmembrane region" description="Helical" evidence="1">
    <location>
        <begin position="12"/>
        <end position="30"/>
    </location>
</feature>
<evidence type="ECO:0000256" key="1">
    <source>
        <dbReference type="SAM" id="Phobius"/>
    </source>
</evidence>
<evidence type="ECO:0000313" key="2">
    <source>
        <dbReference type="EMBL" id="KAF6025909.1"/>
    </source>
</evidence>
<dbReference type="EMBL" id="VXIV02002399">
    <property type="protein sequence ID" value="KAF6025909.1"/>
    <property type="molecule type" value="Genomic_DNA"/>
</dbReference>
<accession>A0A7J7JHU9</accession>
<keyword evidence="3" id="KW-1185">Reference proteome</keyword>
<reference evidence="2" key="1">
    <citation type="submission" date="2020-06" db="EMBL/GenBank/DDBJ databases">
        <title>Draft genome of Bugula neritina, a colonial animal packing powerful symbionts and potential medicines.</title>
        <authorList>
            <person name="Rayko M."/>
        </authorList>
    </citation>
    <scope>NUCLEOTIDE SEQUENCE [LARGE SCALE GENOMIC DNA]</scope>
    <source>
        <strain evidence="2">Kwan_BN1</strain>
    </source>
</reference>
<keyword evidence="1" id="KW-1133">Transmembrane helix</keyword>
<organism evidence="2 3">
    <name type="scientific">Bugula neritina</name>
    <name type="common">Brown bryozoan</name>
    <name type="synonym">Sertularia neritina</name>
    <dbReference type="NCBI Taxonomy" id="10212"/>
    <lineage>
        <taxon>Eukaryota</taxon>
        <taxon>Metazoa</taxon>
        <taxon>Spiralia</taxon>
        <taxon>Lophotrochozoa</taxon>
        <taxon>Bryozoa</taxon>
        <taxon>Gymnolaemata</taxon>
        <taxon>Cheilostomatida</taxon>
        <taxon>Flustrina</taxon>
        <taxon>Buguloidea</taxon>
        <taxon>Bugulidae</taxon>
        <taxon>Bugula</taxon>
    </lineage>
</organism>
<evidence type="ECO:0000313" key="3">
    <source>
        <dbReference type="Proteomes" id="UP000593567"/>
    </source>
</evidence>
<dbReference type="Proteomes" id="UP000593567">
    <property type="component" value="Unassembled WGS sequence"/>
</dbReference>
<comment type="caution">
    <text evidence="2">The sequence shown here is derived from an EMBL/GenBank/DDBJ whole genome shotgun (WGS) entry which is preliminary data.</text>
</comment>
<name>A0A7J7JHU9_BUGNE</name>
<gene>
    <name evidence="2" type="ORF">EB796_015782</name>
</gene>
<proteinExistence type="predicted"/>
<keyword evidence="1" id="KW-0812">Transmembrane</keyword>
<sequence>MQKYNAFPKNDVLLFIIATHFYVLLIKEILPFKDRLDGSEPKSFINEVTKFLKSCAEFVLRSFNAHWRATLEGISYVSISKNVLVAKRKEPEMEQERSQQLKLSALVMDRSLLHENLVCFCTARCDVESVETETHKLLMFANSLRDDYIIEKKLKLQESMYFPIESAADWMKVAVTLSNPSSEQMSCLVVLHRQNLKAGDSNGKAAFTLQPQADPVAFHFEKYSNPEVSFEVESSADGLQELICDLDKTSYMCARCLADREDEGKVTLMEVACIPNPMINLIRHGKFKFIEKPFII</sequence>
<keyword evidence="1" id="KW-0472">Membrane</keyword>
<protein>
    <submittedName>
        <fullName evidence="2">Uncharacterized protein</fullName>
    </submittedName>
</protein>
<dbReference type="AlphaFoldDB" id="A0A7J7JHU9"/>